<evidence type="ECO:0000256" key="1">
    <source>
        <dbReference type="ARBA" id="ARBA00001968"/>
    </source>
</evidence>
<keyword evidence="2 3" id="KW-0378">Hydrolase</keyword>
<dbReference type="PANTHER" id="PTHR43213:SF5">
    <property type="entry name" value="BIFUNCTIONAL DTTP_UTP PYROPHOSPHATASE_METHYLTRANSFERASE PROTEIN-RELATED"/>
    <property type="match status" value="1"/>
</dbReference>
<protein>
    <recommendedName>
        <fullName evidence="3">Nucleoside triphosphate pyrophosphatase</fullName>
        <ecNumber evidence="3">3.6.1.9</ecNumber>
    </recommendedName>
    <alternativeName>
        <fullName evidence="3">Nucleotide pyrophosphatase</fullName>
        <shortName evidence="3">Nucleotide PPase</shortName>
    </alternativeName>
</protein>
<comment type="subcellular location">
    <subcellularLocation>
        <location evidence="3">Cytoplasm</location>
    </subcellularLocation>
</comment>
<comment type="catalytic activity">
    <reaction evidence="3">
        <text>a 2'-deoxyribonucleoside 5'-triphosphate + H2O = a 2'-deoxyribonucleoside 5'-phosphate + diphosphate + H(+)</text>
        <dbReference type="Rhea" id="RHEA:44644"/>
        <dbReference type="ChEBI" id="CHEBI:15377"/>
        <dbReference type="ChEBI" id="CHEBI:15378"/>
        <dbReference type="ChEBI" id="CHEBI:33019"/>
        <dbReference type="ChEBI" id="CHEBI:61560"/>
        <dbReference type="ChEBI" id="CHEBI:65317"/>
        <dbReference type="EC" id="3.6.1.9"/>
    </reaction>
</comment>
<gene>
    <name evidence="4" type="primary">maf</name>
    <name evidence="4" type="ORF">CacPP4_16310</name>
</gene>
<dbReference type="EC" id="3.6.1.9" evidence="3"/>
<comment type="cofactor">
    <cofactor evidence="1 3">
        <name>a divalent metal cation</name>
        <dbReference type="ChEBI" id="CHEBI:60240"/>
    </cofactor>
</comment>
<sequence length="221" mass="23804">MDLCDATDMTTCFVLASKSPARLRMLRSAGIEPVVIASGADESHLRGEDAVAMTARLSRLKAHSVIESGALEEYPADRMIVVACDSVLNLDGRILGKPHTAERARQWWRRMRGHQGVLVSGHHVAVIVNGQLREQTRIGQTVVTFADLTDAEIDAYVDSGEPAAVAGAFTIDGLGGAFITRINGDPHNVTGISLPLLRQMLMDLDVEWSSLWNGPKGGHLG</sequence>
<dbReference type="InterPro" id="IPR029001">
    <property type="entry name" value="ITPase-like_fam"/>
</dbReference>
<dbReference type="Gene3D" id="3.90.950.10">
    <property type="match status" value="1"/>
</dbReference>
<dbReference type="CDD" id="cd00555">
    <property type="entry name" value="Maf"/>
    <property type="match status" value="1"/>
</dbReference>
<evidence type="ECO:0000313" key="5">
    <source>
        <dbReference type="Proteomes" id="UP000318594"/>
    </source>
</evidence>
<dbReference type="Pfam" id="PF02545">
    <property type="entry name" value="Maf"/>
    <property type="match status" value="1"/>
</dbReference>
<proteinExistence type="inferred from homology"/>
<dbReference type="Proteomes" id="UP000318594">
    <property type="component" value="Chromosome"/>
</dbReference>
<comment type="caution">
    <text evidence="3">Lacks conserved residue(s) required for the propagation of feature annotation.</text>
</comment>
<evidence type="ECO:0000313" key="4">
    <source>
        <dbReference type="EMBL" id="BBK85016.1"/>
    </source>
</evidence>
<keyword evidence="3" id="KW-0963">Cytoplasm</keyword>
<keyword evidence="5" id="KW-1185">Reference proteome</keyword>
<dbReference type="NCBIfam" id="TIGR00172">
    <property type="entry name" value="maf"/>
    <property type="match status" value="1"/>
</dbReference>
<dbReference type="PIRSF" id="PIRSF006305">
    <property type="entry name" value="Maf"/>
    <property type="match status" value="1"/>
</dbReference>
<reference evidence="4 5" key="1">
    <citation type="submission" date="2019-06" db="EMBL/GenBank/DDBJ databases">
        <title>Complete genome sequence of Cutibacterium acnes subsp. acnes NBRC 107605.</title>
        <authorList>
            <person name="Miura T."/>
            <person name="Furukawa M."/>
            <person name="Shimamura M."/>
            <person name="Ohyama Y."/>
            <person name="Yamazoe A."/>
            <person name="Kawasaki H."/>
        </authorList>
    </citation>
    <scope>NUCLEOTIDE SEQUENCE [LARGE SCALE GENOMIC DNA]</scope>
    <source>
        <strain evidence="4 5">NBRC 107605</strain>
    </source>
</reference>
<organism evidence="4 5">
    <name type="scientific">Cutibacterium acnes subsp. acnes</name>
    <dbReference type="NCBI Taxonomy" id="1734925"/>
    <lineage>
        <taxon>Bacteria</taxon>
        <taxon>Bacillati</taxon>
        <taxon>Actinomycetota</taxon>
        <taxon>Actinomycetes</taxon>
        <taxon>Propionibacteriales</taxon>
        <taxon>Propionibacteriaceae</taxon>
        <taxon>Cutibacterium</taxon>
    </lineage>
</organism>
<comment type="catalytic activity">
    <reaction evidence="3">
        <text>a ribonucleoside 5'-triphosphate + H2O = a ribonucleoside 5'-phosphate + diphosphate + H(+)</text>
        <dbReference type="Rhea" id="RHEA:23996"/>
        <dbReference type="ChEBI" id="CHEBI:15377"/>
        <dbReference type="ChEBI" id="CHEBI:15378"/>
        <dbReference type="ChEBI" id="CHEBI:33019"/>
        <dbReference type="ChEBI" id="CHEBI:58043"/>
        <dbReference type="ChEBI" id="CHEBI:61557"/>
        <dbReference type="EC" id="3.6.1.9"/>
    </reaction>
</comment>
<dbReference type="HAMAP" id="MF_00528">
    <property type="entry name" value="Maf"/>
    <property type="match status" value="1"/>
</dbReference>
<name>A0ABM7H0N9_CUTAC</name>
<keyword evidence="3" id="KW-0546">Nucleotide metabolism</keyword>
<accession>A0ABM7H0N9</accession>
<dbReference type="PANTHER" id="PTHR43213">
    <property type="entry name" value="BIFUNCTIONAL DTTP/UTP PYROPHOSPHATASE/METHYLTRANSFERASE PROTEIN-RELATED"/>
    <property type="match status" value="1"/>
</dbReference>
<comment type="similarity">
    <text evidence="3">Belongs to the Maf family.</text>
</comment>
<comment type="function">
    <text evidence="3">Nucleoside triphosphate pyrophosphatase. May have a dual role in cell division arrest and in preventing the incorporation of modified nucleotides into cellular nucleic acids.</text>
</comment>
<dbReference type="SUPFAM" id="SSF52972">
    <property type="entry name" value="ITPase-like"/>
    <property type="match status" value="1"/>
</dbReference>
<dbReference type="InterPro" id="IPR003697">
    <property type="entry name" value="Maf-like"/>
</dbReference>
<evidence type="ECO:0000256" key="3">
    <source>
        <dbReference type="HAMAP-Rule" id="MF_00528"/>
    </source>
</evidence>
<dbReference type="EMBL" id="AP019723">
    <property type="protein sequence ID" value="BBK85016.1"/>
    <property type="molecule type" value="Genomic_DNA"/>
</dbReference>
<feature type="active site" description="Proton acceptor" evidence="3">
    <location>
        <position position="85"/>
    </location>
</feature>
<evidence type="ECO:0000256" key="2">
    <source>
        <dbReference type="ARBA" id="ARBA00022801"/>
    </source>
</evidence>